<evidence type="ECO:0000256" key="2">
    <source>
        <dbReference type="ARBA" id="ARBA00022803"/>
    </source>
</evidence>
<reference evidence="3 4" key="1">
    <citation type="submission" date="2023-03" db="EMBL/GenBank/DDBJ databases">
        <title>Genome insight into feeding habits of ladybird beetles.</title>
        <authorList>
            <person name="Li H.-S."/>
            <person name="Huang Y.-H."/>
            <person name="Pang H."/>
        </authorList>
    </citation>
    <scope>NUCLEOTIDE SEQUENCE [LARGE SCALE GENOMIC DNA]</scope>
    <source>
        <strain evidence="3">SYSU_2023b</strain>
        <tissue evidence="3">Whole body</tissue>
    </source>
</reference>
<keyword evidence="2" id="KW-0802">TPR repeat</keyword>
<dbReference type="EMBL" id="JARQZJ010000127">
    <property type="protein sequence ID" value="KAK9891013.1"/>
    <property type="molecule type" value="Genomic_DNA"/>
</dbReference>
<organism evidence="3 4">
    <name type="scientific">Henosepilachna vigintioctopunctata</name>
    <dbReference type="NCBI Taxonomy" id="420089"/>
    <lineage>
        <taxon>Eukaryota</taxon>
        <taxon>Metazoa</taxon>
        <taxon>Ecdysozoa</taxon>
        <taxon>Arthropoda</taxon>
        <taxon>Hexapoda</taxon>
        <taxon>Insecta</taxon>
        <taxon>Pterygota</taxon>
        <taxon>Neoptera</taxon>
        <taxon>Endopterygota</taxon>
        <taxon>Coleoptera</taxon>
        <taxon>Polyphaga</taxon>
        <taxon>Cucujiformia</taxon>
        <taxon>Coccinelloidea</taxon>
        <taxon>Coccinellidae</taxon>
        <taxon>Epilachninae</taxon>
        <taxon>Epilachnini</taxon>
        <taxon>Henosepilachna</taxon>
    </lineage>
</organism>
<evidence type="ECO:0000313" key="3">
    <source>
        <dbReference type="EMBL" id="KAK9891013.1"/>
    </source>
</evidence>
<keyword evidence="4" id="KW-1185">Reference proteome</keyword>
<dbReference type="Gene3D" id="1.25.40.10">
    <property type="entry name" value="Tetratricopeptide repeat domain"/>
    <property type="match status" value="2"/>
</dbReference>
<dbReference type="AlphaFoldDB" id="A0AAW1VC08"/>
<comment type="caution">
    <text evidence="3">The sequence shown here is derived from an EMBL/GenBank/DDBJ whole genome shotgun (WGS) entry which is preliminary data.</text>
</comment>
<protein>
    <submittedName>
        <fullName evidence="3">Uncharacterized protein</fullName>
    </submittedName>
</protein>
<dbReference type="SUPFAM" id="SSF48452">
    <property type="entry name" value="TPR-like"/>
    <property type="match status" value="1"/>
</dbReference>
<dbReference type="GO" id="GO:0055087">
    <property type="term" value="C:Ski complex"/>
    <property type="evidence" value="ECO:0007669"/>
    <property type="project" value="InterPro"/>
</dbReference>
<evidence type="ECO:0000313" key="4">
    <source>
        <dbReference type="Proteomes" id="UP001431783"/>
    </source>
</evidence>
<dbReference type="InterPro" id="IPR039226">
    <property type="entry name" value="Ski3/TTC37"/>
</dbReference>
<dbReference type="InterPro" id="IPR011990">
    <property type="entry name" value="TPR-like_helical_dom_sf"/>
</dbReference>
<dbReference type="GO" id="GO:0006401">
    <property type="term" value="P:RNA catabolic process"/>
    <property type="evidence" value="ECO:0007669"/>
    <property type="project" value="InterPro"/>
</dbReference>
<keyword evidence="1" id="KW-0677">Repeat</keyword>
<accession>A0AAW1VC08</accession>
<gene>
    <name evidence="3" type="ORF">WA026_013346</name>
</gene>
<sequence>MLGILKERLGLYVGAAKCFRKAVNLSSNEHCDMARINYGRLLIKLGHYQKAVEICSDVQESSFKSGIWYALALYKDMQFEESSCIYLAIAEHLAEDKFSMGDVLACVAIIKYVLGKPELAKEMFIESFSQSLPTAKVMYALIALGVLQKDQPLVALTLSKIEDLEDVPKSIEDFITVLSYVHIYQGNYMKAIRKTSEMVHLLPNNSSLWFILALTLLHSLEYMNSPLPYARAANRAALIALEMRSLKDNHRQISKIMCIISHSFSLIREKRAALISAQKAVHCTPDARECWMVLNKSLDAFPNKQASNICEEVLYSPSLTFEQIRTNSLF</sequence>
<dbReference type="PANTHER" id="PTHR15704:SF7">
    <property type="entry name" value="SUPERKILLER COMPLEX PROTEIN 3"/>
    <property type="match status" value="1"/>
</dbReference>
<name>A0AAW1VC08_9CUCU</name>
<dbReference type="Proteomes" id="UP001431783">
    <property type="component" value="Unassembled WGS sequence"/>
</dbReference>
<proteinExistence type="predicted"/>
<evidence type="ECO:0000256" key="1">
    <source>
        <dbReference type="ARBA" id="ARBA00022737"/>
    </source>
</evidence>
<dbReference type="PANTHER" id="PTHR15704">
    <property type="entry name" value="SUPERKILLER 3 PROTEIN-RELATED"/>
    <property type="match status" value="1"/>
</dbReference>